<dbReference type="GeneID" id="70250975"/>
<dbReference type="Pfam" id="PF00107">
    <property type="entry name" value="ADH_zinc_N"/>
    <property type="match status" value="1"/>
</dbReference>
<dbReference type="SMART" id="SM00829">
    <property type="entry name" value="PKS_ER"/>
    <property type="match status" value="1"/>
</dbReference>
<dbReference type="InterPro" id="IPR013149">
    <property type="entry name" value="ADH-like_C"/>
</dbReference>
<dbReference type="CDD" id="cd08254">
    <property type="entry name" value="hydroxyacyl_CoA_DH"/>
    <property type="match status" value="1"/>
</dbReference>
<dbReference type="InterPro" id="IPR050129">
    <property type="entry name" value="Zn_alcohol_dh"/>
</dbReference>
<accession>A0AAD4KLP4</accession>
<gene>
    <name evidence="6" type="ORF">BGW36DRAFT_429429</name>
</gene>
<name>A0AAD4KLP4_9EURO</name>
<sequence length="353" mass="38911">MDQVIPSTMYAWRKHRGNSEPVWEEVPVPHTPPRGVLIKLLASGVCHSDYSLLTNENQRPWFQEKYILGHEGCGRIVQIGKEAKESGFKVGDRVATIAVPGCGESDCPECSRDLPQLCERAHHSGIGEDGFYAPYAALDIRAIVLVPENISSSVAAVATDAVKTSYHAITRRAEVKSHETVFLFGLGGLGFNALQIILHIGARVIISDIRQERLDEAERAGVPKPDIVPAGVSVQEFVRDNSLEGKIDTVLDFVGKNQTFEDAQSIVRRGGKLVCIGTLDETNTIDMKIGIRKRLSIIFTYGGQKRDLQEVLDLISKQAIRPQVDNAVLEEFPMILKLLCDGKIKARVALLHQ</sequence>
<keyword evidence="3" id="KW-0560">Oxidoreductase</keyword>
<comment type="caution">
    <text evidence="6">The sequence shown here is derived from an EMBL/GenBank/DDBJ whole genome shotgun (WGS) entry which is preliminary data.</text>
</comment>
<dbReference type="GO" id="GO:0016491">
    <property type="term" value="F:oxidoreductase activity"/>
    <property type="evidence" value="ECO:0007669"/>
    <property type="project" value="UniProtKB-KW"/>
</dbReference>
<dbReference type="Pfam" id="PF08240">
    <property type="entry name" value="ADH_N"/>
    <property type="match status" value="1"/>
</dbReference>
<comment type="similarity">
    <text evidence="4">Belongs to the zinc-containing alcohol dehydrogenase family.</text>
</comment>
<dbReference type="InterPro" id="IPR020843">
    <property type="entry name" value="ER"/>
</dbReference>
<organism evidence="6 7">
    <name type="scientific">Talaromyces proteolyticus</name>
    <dbReference type="NCBI Taxonomy" id="1131652"/>
    <lineage>
        <taxon>Eukaryota</taxon>
        <taxon>Fungi</taxon>
        <taxon>Dikarya</taxon>
        <taxon>Ascomycota</taxon>
        <taxon>Pezizomycotina</taxon>
        <taxon>Eurotiomycetes</taxon>
        <taxon>Eurotiomycetidae</taxon>
        <taxon>Eurotiales</taxon>
        <taxon>Trichocomaceae</taxon>
        <taxon>Talaromyces</taxon>
        <taxon>Talaromyces sect. Bacilispori</taxon>
    </lineage>
</organism>
<keyword evidence="1 4" id="KW-0479">Metal-binding</keyword>
<dbReference type="AlphaFoldDB" id="A0AAD4KLP4"/>
<dbReference type="Gene3D" id="3.40.50.720">
    <property type="entry name" value="NAD(P)-binding Rossmann-like Domain"/>
    <property type="match status" value="1"/>
</dbReference>
<keyword evidence="7" id="KW-1185">Reference proteome</keyword>
<keyword evidence="2 4" id="KW-0862">Zinc</keyword>
<evidence type="ECO:0000256" key="3">
    <source>
        <dbReference type="ARBA" id="ARBA00023002"/>
    </source>
</evidence>
<dbReference type="SUPFAM" id="SSF51735">
    <property type="entry name" value="NAD(P)-binding Rossmann-fold domains"/>
    <property type="match status" value="1"/>
</dbReference>
<dbReference type="EMBL" id="JAJTJA010000008">
    <property type="protein sequence ID" value="KAH8695553.1"/>
    <property type="molecule type" value="Genomic_DNA"/>
</dbReference>
<comment type="cofactor">
    <cofactor evidence="4">
        <name>Zn(2+)</name>
        <dbReference type="ChEBI" id="CHEBI:29105"/>
    </cofactor>
</comment>
<evidence type="ECO:0000313" key="6">
    <source>
        <dbReference type="EMBL" id="KAH8695553.1"/>
    </source>
</evidence>
<dbReference type="InterPro" id="IPR011032">
    <property type="entry name" value="GroES-like_sf"/>
</dbReference>
<evidence type="ECO:0000313" key="7">
    <source>
        <dbReference type="Proteomes" id="UP001201262"/>
    </source>
</evidence>
<dbReference type="RefSeq" id="XP_046070695.1">
    <property type="nucleotide sequence ID" value="XM_046220688.1"/>
</dbReference>
<dbReference type="PANTHER" id="PTHR43401">
    <property type="entry name" value="L-THREONINE 3-DEHYDROGENASE"/>
    <property type="match status" value="1"/>
</dbReference>
<dbReference type="SUPFAM" id="SSF50129">
    <property type="entry name" value="GroES-like"/>
    <property type="match status" value="1"/>
</dbReference>
<dbReference type="Proteomes" id="UP001201262">
    <property type="component" value="Unassembled WGS sequence"/>
</dbReference>
<proteinExistence type="inferred from homology"/>
<dbReference type="InterPro" id="IPR036291">
    <property type="entry name" value="NAD(P)-bd_dom_sf"/>
</dbReference>
<reference evidence="6" key="1">
    <citation type="submission" date="2021-12" db="EMBL/GenBank/DDBJ databases">
        <title>Convergent genome expansion in fungi linked to evolution of root-endophyte symbiosis.</title>
        <authorList>
            <consortium name="DOE Joint Genome Institute"/>
            <person name="Ke Y.-H."/>
            <person name="Bonito G."/>
            <person name="Liao H.-L."/>
            <person name="Looney B."/>
            <person name="Rojas-Flechas A."/>
            <person name="Nash J."/>
            <person name="Hameed K."/>
            <person name="Schadt C."/>
            <person name="Martin F."/>
            <person name="Crous P.W."/>
            <person name="Miettinen O."/>
            <person name="Magnuson J.K."/>
            <person name="Labbe J."/>
            <person name="Jacobson D."/>
            <person name="Doktycz M.J."/>
            <person name="Veneault-Fourrey C."/>
            <person name="Kuo A."/>
            <person name="Mondo S."/>
            <person name="Calhoun S."/>
            <person name="Riley R."/>
            <person name="Ohm R."/>
            <person name="LaButti K."/>
            <person name="Andreopoulos B."/>
            <person name="Pangilinan J."/>
            <person name="Nolan M."/>
            <person name="Tritt A."/>
            <person name="Clum A."/>
            <person name="Lipzen A."/>
            <person name="Daum C."/>
            <person name="Barry K."/>
            <person name="Grigoriev I.V."/>
            <person name="Vilgalys R."/>
        </authorList>
    </citation>
    <scope>NUCLEOTIDE SEQUENCE</scope>
    <source>
        <strain evidence="6">PMI_201</strain>
    </source>
</reference>
<dbReference type="PANTHER" id="PTHR43401:SF5">
    <property type="entry name" value="ALCOHOL DEHYDROGENASE-RELATED"/>
    <property type="match status" value="1"/>
</dbReference>
<evidence type="ECO:0000259" key="5">
    <source>
        <dbReference type="SMART" id="SM00829"/>
    </source>
</evidence>
<evidence type="ECO:0000256" key="4">
    <source>
        <dbReference type="RuleBase" id="RU361277"/>
    </source>
</evidence>
<protein>
    <submittedName>
        <fullName evidence="6">Chaperonin 10-like protein</fullName>
    </submittedName>
</protein>
<evidence type="ECO:0000256" key="1">
    <source>
        <dbReference type="ARBA" id="ARBA00022723"/>
    </source>
</evidence>
<evidence type="ECO:0000256" key="2">
    <source>
        <dbReference type="ARBA" id="ARBA00022833"/>
    </source>
</evidence>
<dbReference type="InterPro" id="IPR002328">
    <property type="entry name" value="ADH_Zn_CS"/>
</dbReference>
<dbReference type="Gene3D" id="3.90.180.10">
    <property type="entry name" value="Medium-chain alcohol dehydrogenases, catalytic domain"/>
    <property type="match status" value="1"/>
</dbReference>
<dbReference type="PROSITE" id="PS00059">
    <property type="entry name" value="ADH_ZINC"/>
    <property type="match status" value="1"/>
</dbReference>
<feature type="domain" description="Enoyl reductase (ER)" evidence="5">
    <location>
        <begin position="17"/>
        <end position="350"/>
    </location>
</feature>
<dbReference type="GO" id="GO:0008270">
    <property type="term" value="F:zinc ion binding"/>
    <property type="evidence" value="ECO:0007669"/>
    <property type="project" value="InterPro"/>
</dbReference>
<dbReference type="InterPro" id="IPR013154">
    <property type="entry name" value="ADH-like_N"/>
</dbReference>